<protein>
    <submittedName>
        <fullName evidence="1">Uncharacterized protein</fullName>
    </submittedName>
</protein>
<accession>A0A0D2PKB5</accession>
<dbReference type="Proteomes" id="UP000032304">
    <property type="component" value="Chromosome 1"/>
</dbReference>
<evidence type="ECO:0000313" key="2">
    <source>
        <dbReference type="Proteomes" id="UP000032304"/>
    </source>
</evidence>
<proteinExistence type="predicted"/>
<dbReference type="Gene3D" id="3.40.50.720">
    <property type="entry name" value="NAD(P)-binding Rossmann-like Domain"/>
    <property type="match status" value="1"/>
</dbReference>
<reference evidence="1 2" key="1">
    <citation type="journal article" date="2012" name="Nature">
        <title>Repeated polyploidization of Gossypium genomes and the evolution of spinnable cotton fibres.</title>
        <authorList>
            <person name="Paterson A.H."/>
            <person name="Wendel J.F."/>
            <person name="Gundlach H."/>
            <person name="Guo H."/>
            <person name="Jenkins J."/>
            <person name="Jin D."/>
            <person name="Llewellyn D."/>
            <person name="Showmaker K.C."/>
            <person name="Shu S."/>
            <person name="Udall J."/>
            <person name="Yoo M.J."/>
            <person name="Byers R."/>
            <person name="Chen W."/>
            <person name="Doron-Faigenboim A."/>
            <person name="Duke M.V."/>
            <person name="Gong L."/>
            <person name="Grimwood J."/>
            <person name="Grover C."/>
            <person name="Grupp K."/>
            <person name="Hu G."/>
            <person name="Lee T.H."/>
            <person name="Li J."/>
            <person name="Lin L."/>
            <person name="Liu T."/>
            <person name="Marler B.S."/>
            <person name="Page J.T."/>
            <person name="Roberts A.W."/>
            <person name="Romanel E."/>
            <person name="Sanders W.S."/>
            <person name="Szadkowski E."/>
            <person name="Tan X."/>
            <person name="Tang H."/>
            <person name="Xu C."/>
            <person name="Wang J."/>
            <person name="Wang Z."/>
            <person name="Zhang D."/>
            <person name="Zhang L."/>
            <person name="Ashrafi H."/>
            <person name="Bedon F."/>
            <person name="Bowers J.E."/>
            <person name="Brubaker C.L."/>
            <person name="Chee P.W."/>
            <person name="Das S."/>
            <person name="Gingle A.R."/>
            <person name="Haigler C.H."/>
            <person name="Harker D."/>
            <person name="Hoffmann L.V."/>
            <person name="Hovav R."/>
            <person name="Jones D.C."/>
            <person name="Lemke C."/>
            <person name="Mansoor S."/>
            <person name="ur Rahman M."/>
            <person name="Rainville L.N."/>
            <person name="Rambani A."/>
            <person name="Reddy U.K."/>
            <person name="Rong J.K."/>
            <person name="Saranga Y."/>
            <person name="Scheffler B.E."/>
            <person name="Scheffler J.A."/>
            <person name="Stelly D.M."/>
            <person name="Triplett B.A."/>
            <person name="Van Deynze A."/>
            <person name="Vaslin M.F."/>
            <person name="Waghmare V.N."/>
            <person name="Walford S.A."/>
            <person name="Wright R.J."/>
            <person name="Zaki E.A."/>
            <person name="Zhang T."/>
            <person name="Dennis E.S."/>
            <person name="Mayer K.F."/>
            <person name="Peterson D.G."/>
            <person name="Rokhsar D.S."/>
            <person name="Wang X."/>
            <person name="Schmutz J."/>
        </authorList>
    </citation>
    <scope>NUCLEOTIDE SEQUENCE [LARGE SCALE GENOMIC DNA]</scope>
</reference>
<gene>
    <name evidence="1" type="ORF">B456_001G059000</name>
</gene>
<dbReference type="eggNOG" id="KOG2336">
    <property type="taxonomic scope" value="Eukaryota"/>
</dbReference>
<name>A0A0D2PKB5_GOSRA</name>
<dbReference type="GO" id="GO:0008641">
    <property type="term" value="F:ubiquitin-like modifier activating enzyme activity"/>
    <property type="evidence" value="ECO:0007669"/>
    <property type="project" value="InterPro"/>
</dbReference>
<dbReference type="SUPFAM" id="SSF69572">
    <property type="entry name" value="Activating enzymes of the ubiquitin-like proteins"/>
    <property type="match status" value="1"/>
</dbReference>
<dbReference type="Gramene" id="KJB07309">
    <property type="protein sequence ID" value="KJB07309"/>
    <property type="gene ID" value="B456_001G059000"/>
</dbReference>
<sequence>MLDYMGLNMQIGWFSNDEVNVIIWCSEDAVSGHIQLLIPGETVCFTCAPPLVVTSGVDERTLKREGVCAASLPTTMRVVAGVLVPNTLKFLLKFGYVSPYLVKSFINSPCMLPSLD</sequence>
<dbReference type="EMBL" id="CM001740">
    <property type="protein sequence ID" value="KJB07309.1"/>
    <property type="molecule type" value="Genomic_DNA"/>
</dbReference>
<dbReference type="AlphaFoldDB" id="A0A0D2PKB5"/>
<dbReference type="STRING" id="29730.A0A0D2PKB5"/>
<dbReference type="InterPro" id="IPR035985">
    <property type="entry name" value="Ubiquitin-activating_enz"/>
</dbReference>
<keyword evidence="2" id="KW-1185">Reference proteome</keyword>
<organism evidence="1 2">
    <name type="scientific">Gossypium raimondii</name>
    <name type="common">Peruvian cotton</name>
    <name type="synonym">Gossypium klotzschianum subsp. raimondii</name>
    <dbReference type="NCBI Taxonomy" id="29730"/>
    <lineage>
        <taxon>Eukaryota</taxon>
        <taxon>Viridiplantae</taxon>
        <taxon>Streptophyta</taxon>
        <taxon>Embryophyta</taxon>
        <taxon>Tracheophyta</taxon>
        <taxon>Spermatophyta</taxon>
        <taxon>Magnoliopsida</taxon>
        <taxon>eudicotyledons</taxon>
        <taxon>Gunneridae</taxon>
        <taxon>Pentapetalae</taxon>
        <taxon>rosids</taxon>
        <taxon>malvids</taxon>
        <taxon>Malvales</taxon>
        <taxon>Malvaceae</taxon>
        <taxon>Malvoideae</taxon>
        <taxon>Gossypium</taxon>
    </lineage>
</organism>
<evidence type="ECO:0000313" key="1">
    <source>
        <dbReference type="EMBL" id="KJB07309.1"/>
    </source>
</evidence>